<comment type="caution">
    <text evidence="1">The sequence shown here is derived from an EMBL/GenBank/DDBJ whole genome shotgun (WGS) entry which is preliminary data.</text>
</comment>
<reference evidence="1" key="1">
    <citation type="submission" date="2021-03" db="EMBL/GenBank/DDBJ databases">
        <title>Evolutionary priming and transition to the ectomycorrhizal habit in an iconic lineage of mushroom-forming fungi: is preadaptation a requirement?</title>
        <authorList>
            <consortium name="DOE Joint Genome Institute"/>
            <person name="Looney B.P."/>
            <person name="Miyauchi S."/>
            <person name="Morin E."/>
            <person name="Drula E."/>
            <person name="Courty P.E."/>
            <person name="Chicoki N."/>
            <person name="Fauchery L."/>
            <person name="Kohler A."/>
            <person name="Kuo A."/>
            <person name="LaButti K."/>
            <person name="Pangilinan J."/>
            <person name="Lipzen A."/>
            <person name="Riley R."/>
            <person name="Andreopoulos W."/>
            <person name="He G."/>
            <person name="Johnson J."/>
            <person name="Barry K.W."/>
            <person name="Grigoriev I.V."/>
            <person name="Nagy L."/>
            <person name="Hibbett D."/>
            <person name="Henrissat B."/>
            <person name="Matheny P.B."/>
            <person name="Labbe J."/>
            <person name="Martin A.F."/>
        </authorList>
    </citation>
    <scope>NUCLEOTIDE SEQUENCE</scope>
    <source>
        <strain evidence="1">BPL698</strain>
    </source>
</reference>
<keyword evidence="2" id="KW-1185">Reference proteome</keyword>
<evidence type="ECO:0000313" key="2">
    <source>
        <dbReference type="Proteomes" id="UP001207468"/>
    </source>
</evidence>
<protein>
    <submittedName>
        <fullName evidence="1">Uncharacterized protein</fullName>
    </submittedName>
</protein>
<name>A0ACC0UNU7_9AGAM</name>
<proteinExistence type="predicted"/>
<organism evidence="1 2">
    <name type="scientific">Russula earlei</name>
    <dbReference type="NCBI Taxonomy" id="71964"/>
    <lineage>
        <taxon>Eukaryota</taxon>
        <taxon>Fungi</taxon>
        <taxon>Dikarya</taxon>
        <taxon>Basidiomycota</taxon>
        <taxon>Agaricomycotina</taxon>
        <taxon>Agaricomycetes</taxon>
        <taxon>Russulales</taxon>
        <taxon>Russulaceae</taxon>
        <taxon>Russula</taxon>
    </lineage>
</organism>
<accession>A0ACC0UNU7</accession>
<dbReference type="Proteomes" id="UP001207468">
    <property type="component" value="Unassembled WGS sequence"/>
</dbReference>
<gene>
    <name evidence="1" type="ORF">F5148DRAFT_278027</name>
</gene>
<evidence type="ECO:0000313" key="1">
    <source>
        <dbReference type="EMBL" id="KAI9513172.1"/>
    </source>
</evidence>
<sequence>MLFATSPGLDQPFHNIAATCLPSPPRRLASCIISGSGSPSYLPFIVPISTYAVRFHSPSLSRLVPACIYIWPWRLTQVLGVRLPSCPLHSCAIPSCTALLYLSSSSVSLSSVRSHKLKRAPTRLATKLMSVHKSHRRKGCKRHFTGPPRATECLALNVIVTTVPPLGLSSMGSKRIIIIVLQSFQDPIQKGVGVPSPLAFCGSSLRRSNQRTPRERERRRL</sequence>
<dbReference type="EMBL" id="JAGFNK010000002">
    <property type="protein sequence ID" value="KAI9513172.1"/>
    <property type="molecule type" value="Genomic_DNA"/>
</dbReference>